<proteinExistence type="predicted"/>
<protein>
    <submittedName>
        <fullName evidence="1">Uncharacterized protein</fullName>
    </submittedName>
</protein>
<accession>A0A225D8V4</accession>
<evidence type="ECO:0000313" key="1">
    <source>
        <dbReference type="EMBL" id="OWK34968.1"/>
    </source>
</evidence>
<keyword evidence="2" id="KW-1185">Reference proteome</keyword>
<evidence type="ECO:0000313" key="2">
    <source>
        <dbReference type="Proteomes" id="UP000214646"/>
    </source>
</evidence>
<dbReference type="EMBL" id="NIDE01000019">
    <property type="protein sequence ID" value="OWK34968.1"/>
    <property type="molecule type" value="Genomic_DNA"/>
</dbReference>
<dbReference type="AlphaFoldDB" id="A0A225D8V4"/>
<dbReference type="RefSeq" id="WP_088260184.1">
    <property type="nucleotide sequence ID" value="NZ_NIDE01000019.1"/>
</dbReference>
<reference evidence="2" key="1">
    <citation type="submission" date="2017-06" db="EMBL/GenBank/DDBJ databases">
        <title>Genome analysis of Fimbriiglobus ruber SP5, the first member of the order Planctomycetales with confirmed chitinolytic capability.</title>
        <authorList>
            <person name="Ravin N.V."/>
            <person name="Rakitin A.L."/>
            <person name="Ivanova A.A."/>
            <person name="Beletsky A.V."/>
            <person name="Kulichevskaya I.S."/>
            <person name="Mardanov A.V."/>
            <person name="Dedysh S.N."/>
        </authorList>
    </citation>
    <scope>NUCLEOTIDE SEQUENCE [LARGE SCALE GENOMIC DNA]</scope>
    <source>
        <strain evidence="2">SP5</strain>
    </source>
</reference>
<sequence>MALCNTVTVDQTDLMRSVTLVVRLVGVRRFKIRVWVAIQLLRLAAAVLRVGKVEIELLDEKE</sequence>
<organism evidence="1 2">
    <name type="scientific">Fimbriiglobus ruber</name>
    <dbReference type="NCBI Taxonomy" id="1908690"/>
    <lineage>
        <taxon>Bacteria</taxon>
        <taxon>Pseudomonadati</taxon>
        <taxon>Planctomycetota</taxon>
        <taxon>Planctomycetia</taxon>
        <taxon>Gemmatales</taxon>
        <taxon>Gemmataceae</taxon>
        <taxon>Fimbriiglobus</taxon>
    </lineage>
</organism>
<name>A0A225D8V4_9BACT</name>
<gene>
    <name evidence="1" type="ORF">FRUB_09810</name>
</gene>
<comment type="caution">
    <text evidence="1">The sequence shown here is derived from an EMBL/GenBank/DDBJ whole genome shotgun (WGS) entry which is preliminary data.</text>
</comment>
<dbReference type="Proteomes" id="UP000214646">
    <property type="component" value="Unassembled WGS sequence"/>
</dbReference>